<evidence type="ECO:0000313" key="4">
    <source>
        <dbReference type="EMBL" id="MDO6573577.1"/>
    </source>
</evidence>
<protein>
    <submittedName>
        <fullName evidence="4">TetR/AcrR family transcriptional regulator</fullName>
    </submittedName>
</protein>
<dbReference type="AlphaFoldDB" id="A0AAW7YP93"/>
<dbReference type="Pfam" id="PF14278">
    <property type="entry name" value="TetR_C_8"/>
    <property type="match status" value="1"/>
</dbReference>
<dbReference type="PANTHER" id="PTHR43479:SF7">
    <property type="entry name" value="TETR-FAMILY TRANSCRIPTIONAL REGULATOR"/>
    <property type="match status" value="1"/>
</dbReference>
<dbReference type="GeneID" id="72469145"/>
<keyword evidence="5" id="KW-1185">Reference proteome</keyword>
<dbReference type="GO" id="GO:0003677">
    <property type="term" value="F:DNA binding"/>
    <property type="evidence" value="ECO:0007669"/>
    <property type="project" value="UniProtKB-UniRule"/>
</dbReference>
<name>A0AAW7YP93_9STAP</name>
<proteinExistence type="predicted"/>
<dbReference type="InterPro" id="IPR039532">
    <property type="entry name" value="TetR_C_Firmicutes"/>
</dbReference>
<evidence type="ECO:0000313" key="5">
    <source>
        <dbReference type="Proteomes" id="UP001170310"/>
    </source>
</evidence>
<dbReference type="SUPFAM" id="SSF46689">
    <property type="entry name" value="Homeodomain-like"/>
    <property type="match status" value="1"/>
</dbReference>
<feature type="DNA-binding region" description="H-T-H motif" evidence="2">
    <location>
        <begin position="29"/>
        <end position="48"/>
    </location>
</feature>
<dbReference type="PANTHER" id="PTHR43479">
    <property type="entry name" value="ACREF/ENVCD OPERON REPRESSOR-RELATED"/>
    <property type="match status" value="1"/>
</dbReference>
<feature type="domain" description="HTH tetR-type" evidence="3">
    <location>
        <begin position="6"/>
        <end position="66"/>
    </location>
</feature>
<dbReference type="InterPro" id="IPR001647">
    <property type="entry name" value="HTH_TetR"/>
</dbReference>
<gene>
    <name evidence="4" type="ORF">Q4528_05325</name>
</gene>
<dbReference type="Gene3D" id="1.10.357.10">
    <property type="entry name" value="Tetracycline Repressor, domain 2"/>
    <property type="match status" value="1"/>
</dbReference>
<dbReference type="InterPro" id="IPR050624">
    <property type="entry name" value="HTH-type_Tx_Regulator"/>
</dbReference>
<dbReference type="EMBL" id="JAUOQO010000004">
    <property type="protein sequence ID" value="MDO6573577.1"/>
    <property type="molecule type" value="Genomic_DNA"/>
</dbReference>
<sequence>MDKRQIRTNQYLKKGLTQLLNQVSYSNITIKQLADAANINRSTFYLHYKSKDDFLNSVIEETIDELTDYVKQSSVNDDAIFNTEFKVSFTRLLEYIELNFEFVKVLITNMNTTYFRALLVEKVRENIYYPLLEKNNVEMNFQKDIILNHTIYGDLGVIESWFNSENYYSSHYIAEVLFDVSSHSPISLLGIESEFENQ</sequence>
<dbReference type="RefSeq" id="WP_017637806.1">
    <property type="nucleotide sequence ID" value="NZ_JAUOQO010000004.1"/>
</dbReference>
<keyword evidence="1 2" id="KW-0238">DNA-binding</keyword>
<accession>A0AAW7YP93</accession>
<dbReference type="InterPro" id="IPR009057">
    <property type="entry name" value="Homeodomain-like_sf"/>
</dbReference>
<dbReference type="Pfam" id="PF00440">
    <property type="entry name" value="TetR_N"/>
    <property type="match status" value="1"/>
</dbReference>
<comment type="caution">
    <text evidence="4">The sequence shown here is derived from an EMBL/GenBank/DDBJ whole genome shotgun (WGS) entry which is preliminary data.</text>
</comment>
<reference evidence="4" key="1">
    <citation type="submission" date="2023-07" db="EMBL/GenBank/DDBJ databases">
        <title>Genome content predicts the carbon catabolic preferences of heterotrophic bacteria.</title>
        <authorList>
            <person name="Gralka M."/>
        </authorList>
    </citation>
    <scope>NUCLEOTIDE SEQUENCE</scope>
    <source>
        <strain evidence="4">E2R20</strain>
    </source>
</reference>
<organism evidence="4 5">
    <name type="scientific">Staphylococcus pasteuri_A</name>
    <dbReference type="NCBI Taxonomy" id="3062664"/>
    <lineage>
        <taxon>Bacteria</taxon>
        <taxon>Bacillati</taxon>
        <taxon>Bacillota</taxon>
        <taxon>Bacilli</taxon>
        <taxon>Bacillales</taxon>
        <taxon>Staphylococcaceae</taxon>
        <taxon>Staphylococcus</taxon>
    </lineage>
</organism>
<evidence type="ECO:0000256" key="2">
    <source>
        <dbReference type="PROSITE-ProRule" id="PRU00335"/>
    </source>
</evidence>
<dbReference type="PROSITE" id="PS50977">
    <property type="entry name" value="HTH_TETR_2"/>
    <property type="match status" value="1"/>
</dbReference>
<evidence type="ECO:0000256" key="1">
    <source>
        <dbReference type="ARBA" id="ARBA00023125"/>
    </source>
</evidence>
<dbReference type="Proteomes" id="UP001170310">
    <property type="component" value="Unassembled WGS sequence"/>
</dbReference>
<evidence type="ECO:0000259" key="3">
    <source>
        <dbReference type="PROSITE" id="PS50977"/>
    </source>
</evidence>